<dbReference type="NCBIfam" id="NF007739">
    <property type="entry name" value="PRK10419.1"/>
    <property type="match status" value="2"/>
</dbReference>
<feature type="domain" description="ABC transporter" evidence="6">
    <location>
        <begin position="307"/>
        <end position="556"/>
    </location>
</feature>
<keyword evidence="4 7" id="KW-0067">ATP-binding</keyword>
<evidence type="ECO:0000313" key="7">
    <source>
        <dbReference type="EMBL" id="SMX81019.1"/>
    </source>
</evidence>
<evidence type="ECO:0000256" key="2">
    <source>
        <dbReference type="ARBA" id="ARBA00022448"/>
    </source>
</evidence>
<dbReference type="Proteomes" id="UP000234333">
    <property type="component" value="Unassembled WGS sequence"/>
</dbReference>
<proteinExistence type="inferred from homology"/>
<dbReference type="GO" id="GO:0016887">
    <property type="term" value="F:ATP hydrolysis activity"/>
    <property type="evidence" value="ECO:0007669"/>
    <property type="project" value="InterPro"/>
</dbReference>
<dbReference type="NCBIfam" id="NF008453">
    <property type="entry name" value="PRK11308.1"/>
    <property type="match status" value="2"/>
</dbReference>
<dbReference type="GO" id="GO:0005524">
    <property type="term" value="F:ATP binding"/>
    <property type="evidence" value="ECO:0007669"/>
    <property type="project" value="UniProtKB-KW"/>
</dbReference>
<dbReference type="CDD" id="cd03257">
    <property type="entry name" value="ABC_NikE_OppD_transporters"/>
    <property type="match status" value="2"/>
</dbReference>
<keyword evidence="2" id="KW-0813">Transport</keyword>
<evidence type="ECO:0000259" key="6">
    <source>
        <dbReference type="PROSITE" id="PS50893"/>
    </source>
</evidence>
<dbReference type="InterPro" id="IPR003593">
    <property type="entry name" value="AAA+_ATPase"/>
</dbReference>
<organism evidence="7 8">
    <name type="scientific">Brevibacterium casei CIP 102111</name>
    <dbReference type="NCBI Taxonomy" id="1255625"/>
    <lineage>
        <taxon>Bacteria</taxon>
        <taxon>Bacillati</taxon>
        <taxon>Actinomycetota</taxon>
        <taxon>Actinomycetes</taxon>
        <taxon>Micrococcales</taxon>
        <taxon>Brevibacteriaceae</taxon>
        <taxon>Brevibacterium</taxon>
    </lineage>
</organism>
<evidence type="ECO:0000256" key="1">
    <source>
        <dbReference type="ARBA" id="ARBA00005417"/>
    </source>
</evidence>
<dbReference type="Pfam" id="PF08352">
    <property type="entry name" value="oligo_HPY"/>
    <property type="match status" value="2"/>
</dbReference>
<evidence type="ECO:0000256" key="5">
    <source>
        <dbReference type="SAM" id="MobiDB-lite"/>
    </source>
</evidence>
<dbReference type="PROSITE" id="PS50893">
    <property type="entry name" value="ABC_TRANSPORTER_2"/>
    <property type="match status" value="2"/>
</dbReference>
<dbReference type="AlphaFoldDB" id="A0A2H1J0Q0"/>
<dbReference type="Pfam" id="PF00005">
    <property type="entry name" value="ABC_tran"/>
    <property type="match status" value="2"/>
</dbReference>
<dbReference type="InterPro" id="IPR013563">
    <property type="entry name" value="Oligopep_ABC_C"/>
</dbReference>
<dbReference type="GO" id="GO:0015833">
    <property type="term" value="P:peptide transport"/>
    <property type="evidence" value="ECO:0007669"/>
    <property type="project" value="InterPro"/>
</dbReference>
<dbReference type="InterPro" id="IPR027417">
    <property type="entry name" value="P-loop_NTPase"/>
</dbReference>
<evidence type="ECO:0000256" key="3">
    <source>
        <dbReference type="ARBA" id="ARBA00022741"/>
    </source>
</evidence>
<dbReference type="GeneID" id="99775207"/>
<protein>
    <submittedName>
        <fullName evidence="7">Peptide/nickel transport system ATP-binding protein</fullName>
    </submittedName>
</protein>
<dbReference type="InterPro" id="IPR050319">
    <property type="entry name" value="ABC_transp_ATP-bind"/>
</dbReference>
<dbReference type="PANTHER" id="PTHR43776:SF7">
    <property type="entry name" value="D,D-DIPEPTIDE TRANSPORT ATP-BINDING PROTEIN DDPF-RELATED"/>
    <property type="match status" value="1"/>
</dbReference>
<keyword evidence="3" id="KW-0547">Nucleotide-binding</keyword>
<comment type="similarity">
    <text evidence="1">Belongs to the ABC transporter superfamily.</text>
</comment>
<dbReference type="RefSeq" id="WP_101624133.1">
    <property type="nucleotide sequence ID" value="NZ_FXZC01000003.1"/>
</dbReference>
<dbReference type="PROSITE" id="PS00211">
    <property type="entry name" value="ABC_TRANSPORTER_1"/>
    <property type="match status" value="2"/>
</dbReference>
<dbReference type="InterPro" id="IPR003439">
    <property type="entry name" value="ABC_transporter-like_ATP-bd"/>
</dbReference>
<name>A0A2H1J0Q0_9MICO</name>
<gene>
    <name evidence="7" type="ORF">BC102111_01807</name>
</gene>
<accession>A0A2H1J0Q0</accession>
<dbReference type="GO" id="GO:0055085">
    <property type="term" value="P:transmembrane transport"/>
    <property type="evidence" value="ECO:0007669"/>
    <property type="project" value="UniProtKB-ARBA"/>
</dbReference>
<dbReference type="SMART" id="SM00382">
    <property type="entry name" value="AAA"/>
    <property type="match status" value="2"/>
</dbReference>
<evidence type="ECO:0000313" key="8">
    <source>
        <dbReference type="Proteomes" id="UP000234333"/>
    </source>
</evidence>
<reference evidence="7 8" key="1">
    <citation type="submission" date="2017-03" db="EMBL/GenBank/DDBJ databases">
        <authorList>
            <person name="Afonso C.L."/>
            <person name="Miller P.J."/>
            <person name="Scott M.A."/>
            <person name="Spackman E."/>
            <person name="Goraichik I."/>
            <person name="Dimitrov K.M."/>
            <person name="Suarez D.L."/>
            <person name="Swayne D.E."/>
        </authorList>
    </citation>
    <scope>NUCLEOTIDE SEQUENCE [LARGE SCALE GENOMIC DNA]</scope>
    <source>
        <strain evidence="7 8">CIP 102111</strain>
    </source>
</reference>
<dbReference type="PANTHER" id="PTHR43776">
    <property type="entry name" value="TRANSPORT ATP-BINDING PROTEIN"/>
    <property type="match status" value="1"/>
</dbReference>
<feature type="compositionally biased region" description="Polar residues" evidence="5">
    <location>
        <begin position="586"/>
        <end position="595"/>
    </location>
</feature>
<dbReference type="InterPro" id="IPR017871">
    <property type="entry name" value="ABC_transporter-like_CS"/>
</dbReference>
<dbReference type="Gene3D" id="3.40.50.300">
    <property type="entry name" value="P-loop containing nucleotide triphosphate hydrolases"/>
    <property type="match status" value="2"/>
</dbReference>
<feature type="domain" description="ABC transporter" evidence="6">
    <location>
        <begin position="15"/>
        <end position="264"/>
    </location>
</feature>
<evidence type="ECO:0000256" key="4">
    <source>
        <dbReference type="ARBA" id="ARBA00022840"/>
    </source>
</evidence>
<feature type="region of interest" description="Disordered" evidence="5">
    <location>
        <begin position="564"/>
        <end position="611"/>
    </location>
</feature>
<dbReference type="SUPFAM" id="SSF52540">
    <property type="entry name" value="P-loop containing nucleoside triphosphate hydrolases"/>
    <property type="match status" value="2"/>
</dbReference>
<sequence>MTDLLAPPTASLLSVRGLTVDYSHRGGTGDPAVDGLDLTVRPGHVTAVVGESGSGKSTTANAVLGLLPESARVTAGSIQLGEVALDSLSPRAWRDVRGAQIGYVPQDPGSSLNPLRTVGKSVAEALRIHRRADPRTTRAEVLDLLERVGIDRPELRADQYPHELSGGMRQRVLIAAGIALRPRLLIADEPTSALDVTVQKRILDLLDELRAETGMGVLLITHDLAVAGERADDVVVMQSGRVVEAGPAGEIFSRPATDYTSRLLADAPALQVREPKERTDASAEAAGPGAEAAAGFVSVEGLTQVYARTDDPAAGTTAAEPAPVIGVEDVSLTVARGTTHGIVGESGSGKTTTGKALAGFLTPQAGSVRIGEIDAARLGEGGQRRRRLRELRRTVQLVHQNPYSALDPKQSIGAILTEPLRNFRIGTRADRGQRVASILEKVALPGSYVQRRPRELSGGQLQRVAIARALIAGPELVVFDEAVSALDVTVQAQILRLLGELQDDLGLTYVFISHDLAVVRQIADTVSVMSGGHLVESGRTEDLFTRPQTAYTRTLLDAIPRPLALQGSRTPDTPSAHGASGLLDTSAPNSATPSDPTAAGTLAAAESWDPR</sequence>
<dbReference type="EMBL" id="FXZC01000003">
    <property type="protein sequence ID" value="SMX81019.1"/>
    <property type="molecule type" value="Genomic_DNA"/>
</dbReference>